<dbReference type="EMBL" id="JALJOR010000015">
    <property type="protein sequence ID" value="KAK9805477.1"/>
    <property type="molecule type" value="Genomic_DNA"/>
</dbReference>
<sequence length="303" mass="33814">MQFTCEILDDWTDYQDNRGQRRQQEWIAKATWGSSSHADLILALFVDIHIKGDARNRNVRISAHEDYLECCLGEGWEETSAASVVRHLLYMVIDDFSAAWLSEQDAIKLESWNQLVKGLQDMLHTQGDDEGEDEALTAGIWKALRGAGLVGPRSVLTQEGTSSGASSSDSTVIRVFGDEKLTPFEDIRGKNLGARLKNVIEDIWLKIPVNRNIRWDKANSCWISLDMDGNLDKLGDERGGLIILLDTVEVHMETIMDSKSECFQEPAGLLISHIEGLRQEIVSASISSSTTKVINAIKKLLGR</sequence>
<protein>
    <submittedName>
        <fullName evidence="1">Uncharacterized protein</fullName>
    </submittedName>
</protein>
<organism evidence="1 2">
    <name type="scientific">[Myrmecia] bisecta</name>
    <dbReference type="NCBI Taxonomy" id="41462"/>
    <lineage>
        <taxon>Eukaryota</taxon>
        <taxon>Viridiplantae</taxon>
        <taxon>Chlorophyta</taxon>
        <taxon>core chlorophytes</taxon>
        <taxon>Trebouxiophyceae</taxon>
        <taxon>Trebouxiales</taxon>
        <taxon>Trebouxiaceae</taxon>
        <taxon>Myrmecia</taxon>
    </lineage>
</organism>
<evidence type="ECO:0000313" key="2">
    <source>
        <dbReference type="Proteomes" id="UP001489004"/>
    </source>
</evidence>
<reference evidence="1 2" key="1">
    <citation type="journal article" date="2024" name="Nat. Commun.">
        <title>Phylogenomics reveals the evolutionary origins of lichenization in chlorophyte algae.</title>
        <authorList>
            <person name="Puginier C."/>
            <person name="Libourel C."/>
            <person name="Otte J."/>
            <person name="Skaloud P."/>
            <person name="Haon M."/>
            <person name="Grisel S."/>
            <person name="Petersen M."/>
            <person name="Berrin J.G."/>
            <person name="Delaux P.M."/>
            <person name="Dal Grande F."/>
            <person name="Keller J."/>
        </authorList>
    </citation>
    <scope>NUCLEOTIDE SEQUENCE [LARGE SCALE GENOMIC DNA]</scope>
    <source>
        <strain evidence="1 2">SAG 2043</strain>
    </source>
</reference>
<accession>A0AAW1PA13</accession>
<evidence type="ECO:0000313" key="1">
    <source>
        <dbReference type="EMBL" id="KAK9805477.1"/>
    </source>
</evidence>
<name>A0AAW1PA13_9CHLO</name>
<gene>
    <name evidence="1" type="ORF">WJX72_000339</name>
</gene>
<proteinExistence type="predicted"/>
<keyword evidence="2" id="KW-1185">Reference proteome</keyword>
<dbReference type="AlphaFoldDB" id="A0AAW1PA13"/>
<dbReference type="Proteomes" id="UP001489004">
    <property type="component" value="Unassembled WGS sequence"/>
</dbReference>
<comment type="caution">
    <text evidence="1">The sequence shown here is derived from an EMBL/GenBank/DDBJ whole genome shotgun (WGS) entry which is preliminary data.</text>
</comment>